<dbReference type="Proteomes" id="UP001525890">
    <property type="component" value="Unassembled WGS sequence"/>
</dbReference>
<feature type="transmembrane region" description="Helical" evidence="7">
    <location>
        <begin position="243"/>
        <end position="268"/>
    </location>
</feature>
<comment type="caution">
    <text evidence="10">The sequence shown here is derived from an EMBL/GenBank/DDBJ whole genome shotgun (WGS) entry which is preliminary data.</text>
</comment>
<organism evidence="10 11">
    <name type="scientific">Laspinema palackyanum D2a</name>
    <dbReference type="NCBI Taxonomy" id="2953684"/>
    <lineage>
        <taxon>Bacteria</taxon>
        <taxon>Bacillati</taxon>
        <taxon>Cyanobacteriota</taxon>
        <taxon>Cyanophyceae</taxon>
        <taxon>Oscillatoriophycideae</taxon>
        <taxon>Oscillatoriales</taxon>
        <taxon>Laspinemataceae</taxon>
        <taxon>Laspinema</taxon>
        <taxon>Laspinema palackyanum</taxon>
    </lineage>
</organism>
<evidence type="ECO:0000259" key="8">
    <source>
        <dbReference type="Pfam" id="PF02687"/>
    </source>
</evidence>
<evidence type="ECO:0000256" key="5">
    <source>
        <dbReference type="ARBA" id="ARBA00022989"/>
    </source>
</evidence>
<evidence type="ECO:0000256" key="7">
    <source>
        <dbReference type="SAM" id="Phobius"/>
    </source>
</evidence>
<dbReference type="InterPro" id="IPR051125">
    <property type="entry name" value="ABC-4/HrtB_transporter"/>
</dbReference>
<accession>A0ABT2MNZ2</accession>
<dbReference type="InterPro" id="IPR025857">
    <property type="entry name" value="MacB_PCD"/>
</dbReference>
<dbReference type="EMBL" id="JAMXFF010000010">
    <property type="protein sequence ID" value="MCT7966474.1"/>
    <property type="molecule type" value="Genomic_DNA"/>
</dbReference>
<reference evidence="10 11" key="1">
    <citation type="journal article" date="2022" name="Front. Microbiol.">
        <title>High genomic differentiation and limited gene flow indicate recent cryptic speciation within the genus Laspinema (cyanobacteria).</title>
        <authorList>
            <person name="Stanojkovic A."/>
            <person name="Skoupy S."/>
            <person name="Skaloud P."/>
            <person name="Dvorak P."/>
        </authorList>
    </citation>
    <scope>NUCLEOTIDE SEQUENCE [LARGE SCALE GENOMIC DNA]</scope>
    <source>
        <strain evidence="10 11">D2a</strain>
    </source>
</reference>
<feature type="domain" description="ABC3 transporter permease C-terminal" evidence="8">
    <location>
        <begin position="246"/>
        <end position="360"/>
    </location>
</feature>
<evidence type="ECO:0000313" key="11">
    <source>
        <dbReference type="Proteomes" id="UP001525890"/>
    </source>
</evidence>
<keyword evidence="2" id="KW-0813">Transport</keyword>
<protein>
    <submittedName>
        <fullName evidence="10">ABC transporter permease</fullName>
    </submittedName>
</protein>
<feature type="transmembrane region" description="Helical" evidence="7">
    <location>
        <begin position="324"/>
        <end position="346"/>
    </location>
</feature>
<keyword evidence="4 7" id="KW-0812">Transmembrane</keyword>
<evidence type="ECO:0000259" key="9">
    <source>
        <dbReference type="Pfam" id="PF12704"/>
    </source>
</evidence>
<evidence type="ECO:0000313" key="10">
    <source>
        <dbReference type="EMBL" id="MCT7966474.1"/>
    </source>
</evidence>
<keyword evidence="5 7" id="KW-1133">Transmembrane helix</keyword>
<feature type="transmembrane region" description="Helical" evidence="7">
    <location>
        <begin position="297"/>
        <end position="318"/>
    </location>
</feature>
<dbReference type="PANTHER" id="PTHR43738:SF1">
    <property type="entry name" value="HEMIN TRANSPORT SYSTEM PERMEASE PROTEIN HRTB-RELATED"/>
    <property type="match status" value="1"/>
</dbReference>
<name>A0ABT2MNZ2_9CYAN</name>
<keyword evidence="3" id="KW-1003">Cell membrane</keyword>
<feature type="transmembrane region" description="Helical" evidence="7">
    <location>
        <begin position="16"/>
        <end position="37"/>
    </location>
</feature>
<evidence type="ECO:0000256" key="4">
    <source>
        <dbReference type="ARBA" id="ARBA00022692"/>
    </source>
</evidence>
<keyword evidence="11" id="KW-1185">Reference proteome</keyword>
<feature type="domain" description="MacB-like periplasmic core" evidence="9">
    <location>
        <begin position="17"/>
        <end position="179"/>
    </location>
</feature>
<evidence type="ECO:0000256" key="1">
    <source>
        <dbReference type="ARBA" id="ARBA00004651"/>
    </source>
</evidence>
<dbReference type="Pfam" id="PF12704">
    <property type="entry name" value="MacB_PCD"/>
    <property type="match status" value="1"/>
</dbReference>
<keyword evidence="6 7" id="KW-0472">Membrane</keyword>
<evidence type="ECO:0000256" key="2">
    <source>
        <dbReference type="ARBA" id="ARBA00022448"/>
    </source>
</evidence>
<evidence type="ECO:0000256" key="3">
    <source>
        <dbReference type="ARBA" id="ARBA00022475"/>
    </source>
</evidence>
<dbReference type="PANTHER" id="PTHR43738">
    <property type="entry name" value="ABC TRANSPORTER, MEMBRANE PROTEIN"/>
    <property type="match status" value="1"/>
</dbReference>
<dbReference type="InterPro" id="IPR003838">
    <property type="entry name" value="ABC3_permease_C"/>
</dbReference>
<proteinExistence type="predicted"/>
<sequence>MVPVALRMIWEAKGRFAIAVLGIAFSVMLMLFLLGVYQGVKYGSKSYVLHTQASVWVSQRNTRNLIKTSSFLPESLGNSLLQVEGVKSVDSLLRAIAPAEFPDQTVTLYIFGFDPNSPIGAPEISSGTSNLQPQEIILDRAFTATHNLKLGDTLSLQGYPFKIVGISRGTNLIVGQFAFTRLDDVPRLLGLRNVRSFFLLNLDSDSPEIISRLEEQFPDLVFIPQAEFAANNVEEMEIGVLPILWTIVLFGAITGGTVIVLMMYTSVLEKREDYAMLKAVGASQNFLGTLVLKQSMLAALLGFSLGLIVDITFAPLLAEVIPSILLVFTWQDAAGVLIACLILGAIGTLAPIRTLKNIYPAEVFRA</sequence>
<dbReference type="Pfam" id="PF02687">
    <property type="entry name" value="FtsX"/>
    <property type="match status" value="1"/>
</dbReference>
<dbReference type="RefSeq" id="WP_368006116.1">
    <property type="nucleotide sequence ID" value="NZ_JAMXFF010000010.1"/>
</dbReference>
<comment type="subcellular location">
    <subcellularLocation>
        <location evidence="1">Cell membrane</location>
        <topology evidence="1">Multi-pass membrane protein</topology>
    </subcellularLocation>
</comment>
<evidence type="ECO:0000256" key="6">
    <source>
        <dbReference type="ARBA" id="ARBA00023136"/>
    </source>
</evidence>
<gene>
    <name evidence="10" type="ORF">NG799_09030</name>
</gene>